<dbReference type="SUPFAM" id="SSF51735">
    <property type="entry name" value="NAD(P)-binding Rossmann-fold domains"/>
    <property type="match status" value="1"/>
</dbReference>
<dbReference type="SUPFAM" id="SSF53335">
    <property type="entry name" value="S-adenosyl-L-methionine-dependent methyltransferases"/>
    <property type="match status" value="1"/>
</dbReference>
<dbReference type="Pfam" id="PF02719">
    <property type="entry name" value="Polysacc_synt_2"/>
    <property type="match status" value="1"/>
</dbReference>
<dbReference type="InterPro" id="IPR003869">
    <property type="entry name" value="Polysac_CapD-like"/>
</dbReference>
<dbReference type="EMBL" id="JBALHR010000005">
    <property type="protein sequence ID" value="MEH7828680.1"/>
    <property type="molecule type" value="Genomic_DNA"/>
</dbReference>
<gene>
    <name evidence="4" type="ORF">V6590_11000</name>
</gene>
<sequence>MKAVRQRLHRVLSRLSRRDKQFVLLGIDAILPPFVLSLAIAVTHGSFAVFLRQPEVFYVLAVVSVLGASVSAWLGLPRIQLKSYDTSAILRTANYASIVTLIAALLIHFVLPRFGVAGVLIYGLLLFFTAAGLRIAMFHALLWVLRQGAPKHRVLIYGAGTTGVQLAAALRSHERITPVAFIDDNAALQSTMVSGLHVLPPSDLQHLVAQRDIDRIILAMPSVSAPKLAQLSRKLTALGLKVQTLPSFSQLVGEEELIDTLTQVPAGQFLQRDHLRDALSHGEDAYRGKTVLVSGAGGSVGSELCRQLLESAPAKLVLYEVSEVALYNIERELRDLKAAQCVTIVPVLGSVTDSRLTRSVIADHGVEVIFHAAAYKHVPLVEMNPIAGLANNVLGTRTLADAANDLGVQRFILISTDKAVRPTNVMGASKRLAELVVQDMAKRSRGTVFSMVRFGNVLGSSGSVIPLFKEQIARGGPVTLTHEDVTRYFMTISEAASLVLLTGSFLDADHGQGGDVFVLDMGKPVRIRDVAVKMIQAAGYSVCDETNPDGDIEIVVTGLRPGEKLHEELLIGAGLLTTPHPKILRAREEGLTELEMASALRALRSAVAVGDQDAARAVISTWVHGYQPPQHALPPSRRNPKATA</sequence>
<comment type="caution">
    <text evidence="4">The sequence shown here is derived from an EMBL/GenBank/DDBJ whole genome shotgun (WGS) entry which is preliminary data.</text>
</comment>
<proteinExistence type="inferred from homology"/>
<dbReference type="Pfam" id="PF13727">
    <property type="entry name" value="CoA_binding_3"/>
    <property type="match status" value="1"/>
</dbReference>
<dbReference type="InterPro" id="IPR051203">
    <property type="entry name" value="Polysaccharide_Synthase-Rel"/>
</dbReference>
<feature type="transmembrane region" description="Helical" evidence="2">
    <location>
        <begin position="88"/>
        <end position="111"/>
    </location>
</feature>
<evidence type="ECO:0000256" key="2">
    <source>
        <dbReference type="SAM" id="Phobius"/>
    </source>
</evidence>
<dbReference type="CDD" id="cd05237">
    <property type="entry name" value="UDP_invert_4-6DH_SDR_e"/>
    <property type="match status" value="1"/>
</dbReference>
<organism evidence="4 5">
    <name type="scientific">Gemmobacter denitrificans</name>
    <dbReference type="NCBI Taxonomy" id="3123040"/>
    <lineage>
        <taxon>Bacteria</taxon>
        <taxon>Pseudomonadati</taxon>
        <taxon>Pseudomonadota</taxon>
        <taxon>Alphaproteobacteria</taxon>
        <taxon>Rhodobacterales</taxon>
        <taxon>Paracoccaceae</taxon>
        <taxon>Gemmobacter</taxon>
    </lineage>
</organism>
<keyword evidence="2" id="KW-1133">Transmembrane helix</keyword>
<dbReference type="Proteomes" id="UP001431963">
    <property type="component" value="Unassembled WGS sequence"/>
</dbReference>
<evidence type="ECO:0000256" key="1">
    <source>
        <dbReference type="ARBA" id="ARBA00007430"/>
    </source>
</evidence>
<name>A0ABU8BVF6_9RHOB</name>
<feature type="transmembrane region" description="Helical" evidence="2">
    <location>
        <begin position="56"/>
        <end position="76"/>
    </location>
</feature>
<feature type="transmembrane region" description="Helical" evidence="2">
    <location>
        <begin position="117"/>
        <end position="145"/>
    </location>
</feature>
<keyword evidence="2" id="KW-0472">Membrane</keyword>
<dbReference type="InterPro" id="IPR029063">
    <property type="entry name" value="SAM-dependent_MTases_sf"/>
</dbReference>
<evidence type="ECO:0000313" key="5">
    <source>
        <dbReference type="Proteomes" id="UP001431963"/>
    </source>
</evidence>
<dbReference type="RefSeq" id="WP_335422844.1">
    <property type="nucleotide sequence ID" value="NZ_JBALHR010000005.1"/>
</dbReference>
<evidence type="ECO:0000313" key="4">
    <source>
        <dbReference type="EMBL" id="MEH7828680.1"/>
    </source>
</evidence>
<keyword evidence="2" id="KW-0812">Transmembrane</keyword>
<protein>
    <submittedName>
        <fullName evidence="4">Nucleoside-diphosphate sugar epimerase/dehydratase</fullName>
    </submittedName>
</protein>
<evidence type="ECO:0000259" key="3">
    <source>
        <dbReference type="Pfam" id="PF02719"/>
    </source>
</evidence>
<feature type="transmembrane region" description="Helical" evidence="2">
    <location>
        <begin position="21"/>
        <end position="44"/>
    </location>
</feature>
<feature type="domain" description="Polysaccharide biosynthesis protein CapD-like" evidence="3">
    <location>
        <begin position="291"/>
        <end position="586"/>
    </location>
</feature>
<dbReference type="PANTHER" id="PTHR43318:SF1">
    <property type="entry name" value="POLYSACCHARIDE BIOSYNTHESIS PROTEIN EPSC-RELATED"/>
    <property type="match status" value="1"/>
</dbReference>
<dbReference type="Gene3D" id="3.40.50.720">
    <property type="entry name" value="NAD(P)-binding Rossmann-like Domain"/>
    <property type="match status" value="2"/>
</dbReference>
<keyword evidence="5" id="KW-1185">Reference proteome</keyword>
<dbReference type="PANTHER" id="PTHR43318">
    <property type="entry name" value="UDP-N-ACETYLGLUCOSAMINE 4,6-DEHYDRATASE"/>
    <property type="match status" value="1"/>
</dbReference>
<reference evidence="4" key="1">
    <citation type="submission" date="2024-02" db="EMBL/GenBank/DDBJ databases">
        <title>Genome sequences of strain Gemmobacter sp. JM10B15.</title>
        <authorList>
            <person name="Zhang M."/>
        </authorList>
    </citation>
    <scope>NUCLEOTIDE SEQUENCE</scope>
    <source>
        <strain evidence="4">JM10B15</strain>
    </source>
</reference>
<dbReference type="InterPro" id="IPR036291">
    <property type="entry name" value="NAD(P)-bd_dom_sf"/>
</dbReference>
<comment type="similarity">
    <text evidence="1">Belongs to the polysaccharide synthase family.</text>
</comment>
<accession>A0ABU8BVF6</accession>